<dbReference type="EMBL" id="CP043031">
    <property type="protein sequence ID" value="QEH94636.1"/>
    <property type="molecule type" value="Genomic_DNA"/>
</dbReference>
<reference evidence="1 2" key="1">
    <citation type="submission" date="2019-08" db="EMBL/GenBank/DDBJ databases">
        <title>Dermacoccus abyssi strain HZAU 226, whole genome Nanopore sequencing project.</title>
        <authorList>
            <person name="Guo A."/>
            <person name="Zhang X."/>
            <person name="Ruan Y."/>
            <person name="Liu W."/>
            <person name="Chen Q."/>
            <person name="Gu L."/>
        </authorList>
    </citation>
    <scope>NUCLEOTIDE SEQUENCE [LARGE SCALE GENOMIC DNA]</scope>
    <source>
        <strain evidence="1 2">HZAU 226</strain>
    </source>
</reference>
<evidence type="ECO:0000313" key="1">
    <source>
        <dbReference type="EMBL" id="QEH94636.1"/>
    </source>
</evidence>
<protein>
    <submittedName>
        <fullName evidence="1">Site-specific DNA-methyltransferase</fullName>
    </submittedName>
</protein>
<evidence type="ECO:0000313" key="2">
    <source>
        <dbReference type="Proteomes" id="UP000323565"/>
    </source>
</evidence>
<accession>A0ABX5ZD15</accession>
<sequence>MVLDFFSGSGTTAHAVMRLNKQDGGRRQCISVTNNEVSAEEQRGLRKRGLRPGDDDWESQGICDYITKPRVTAAITGRTPQGEPIKGDYKFTDEFPMSDGFEESAAFFTLTYEAPLSVRHNRAFERIAPMLWMKAGSQGRVITDLGEDGWDVAETYGVLENLDQAGDFVARVAEAESVKMAFIVTDDDSAFQMVCRDLPSSVLPVRLYESYLQNFQLRGGR</sequence>
<organism evidence="1 2">
    <name type="scientific">Dermacoccus abyssi</name>
    <dbReference type="NCBI Taxonomy" id="322596"/>
    <lineage>
        <taxon>Bacteria</taxon>
        <taxon>Bacillati</taxon>
        <taxon>Actinomycetota</taxon>
        <taxon>Actinomycetes</taxon>
        <taxon>Micrococcales</taxon>
        <taxon>Dermacoccaceae</taxon>
        <taxon>Dermacoccus</taxon>
    </lineage>
</organism>
<dbReference type="Gene3D" id="3.40.50.150">
    <property type="entry name" value="Vaccinia Virus protein VP39"/>
    <property type="match status" value="1"/>
</dbReference>
<keyword evidence="2" id="KW-1185">Reference proteome</keyword>
<gene>
    <name evidence="1" type="ORF">FV141_06465</name>
</gene>
<dbReference type="Proteomes" id="UP000323565">
    <property type="component" value="Chromosome"/>
</dbReference>
<dbReference type="SUPFAM" id="SSF53335">
    <property type="entry name" value="S-adenosyl-L-methionine-dependent methyltransferases"/>
    <property type="match status" value="1"/>
</dbReference>
<proteinExistence type="predicted"/>
<name>A0ABX5ZD15_9MICO</name>
<dbReference type="InterPro" id="IPR029063">
    <property type="entry name" value="SAM-dependent_MTases_sf"/>
</dbReference>